<dbReference type="GO" id="GO:0003700">
    <property type="term" value="F:DNA-binding transcription factor activity"/>
    <property type="evidence" value="ECO:0007669"/>
    <property type="project" value="InterPro"/>
</dbReference>
<dbReference type="InterPro" id="IPR036390">
    <property type="entry name" value="WH_DNA-bd_sf"/>
</dbReference>
<name>A0AAW3ZQD0_9GAMM</name>
<feature type="domain" description="HTH gntR-type" evidence="4">
    <location>
        <begin position="14"/>
        <end position="82"/>
    </location>
</feature>
<gene>
    <name evidence="5" type="ORF">IFO71_12255</name>
</gene>
<evidence type="ECO:0000256" key="1">
    <source>
        <dbReference type="ARBA" id="ARBA00023015"/>
    </source>
</evidence>
<dbReference type="SUPFAM" id="SSF46785">
    <property type="entry name" value="Winged helix' DNA-binding domain"/>
    <property type="match status" value="1"/>
</dbReference>
<evidence type="ECO:0000313" key="6">
    <source>
        <dbReference type="Proteomes" id="UP000613768"/>
    </source>
</evidence>
<reference evidence="5 6" key="1">
    <citation type="submission" date="2020-09" db="EMBL/GenBank/DDBJ databases">
        <title>Pseudoxanthomonas sp. CAU 1598 isolated from sand of Yaerae Beach.</title>
        <authorList>
            <person name="Kim W."/>
        </authorList>
    </citation>
    <scope>NUCLEOTIDE SEQUENCE [LARGE SCALE GENOMIC DNA]</scope>
    <source>
        <strain evidence="5 6">CAU 1598</strain>
    </source>
</reference>
<proteinExistence type="predicted"/>
<dbReference type="AlphaFoldDB" id="A0AAW3ZQD0"/>
<organism evidence="5 6">
    <name type="scientific">Pseudomarimonas arenosa</name>
    <dbReference type="NCBI Taxonomy" id="2774145"/>
    <lineage>
        <taxon>Bacteria</taxon>
        <taxon>Pseudomonadati</taxon>
        <taxon>Pseudomonadota</taxon>
        <taxon>Gammaproteobacteria</taxon>
        <taxon>Lysobacterales</taxon>
        <taxon>Lysobacteraceae</taxon>
        <taxon>Pseudomarimonas</taxon>
    </lineage>
</organism>
<keyword evidence="2" id="KW-0238">DNA-binding</keyword>
<comment type="caution">
    <text evidence="5">The sequence shown here is derived from an EMBL/GenBank/DDBJ whole genome shotgun (WGS) entry which is preliminary data.</text>
</comment>
<keyword evidence="1" id="KW-0805">Transcription regulation</keyword>
<accession>A0AAW3ZQD0</accession>
<dbReference type="PANTHER" id="PTHR38445">
    <property type="entry name" value="HTH-TYPE TRANSCRIPTIONAL REPRESSOR YTRA"/>
    <property type="match status" value="1"/>
</dbReference>
<dbReference type="SMART" id="SM00345">
    <property type="entry name" value="HTH_GNTR"/>
    <property type="match status" value="1"/>
</dbReference>
<dbReference type="PANTHER" id="PTHR38445:SF7">
    <property type="entry name" value="GNTR-FAMILY TRANSCRIPTIONAL REGULATOR"/>
    <property type="match status" value="1"/>
</dbReference>
<keyword evidence="6" id="KW-1185">Reference proteome</keyword>
<dbReference type="CDD" id="cd07377">
    <property type="entry name" value="WHTH_GntR"/>
    <property type="match status" value="1"/>
</dbReference>
<protein>
    <submittedName>
        <fullName evidence="5">GntR family transcriptional regulator</fullName>
    </submittedName>
</protein>
<evidence type="ECO:0000256" key="3">
    <source>
        <dbReference type="ARBA" id="ARBA00023163"/>
    </source>
</evidence>
<keyword evidence="3" id="KW-0804">Transcription</keyword>
<dbReference type="Gene3D" id="1.10.10.10">
    <property type="entry name" value="Winged helix-like DNA-binding domain superfamily/Winged helix DNA-binding domain"/>
    <property type="match status" value="1"/>
</dbReference>
<evidence type="ECO:0000313" key="5">
    <source>
        <dbReference type="EMBL" id="MBD8526511.1"/>
    </source>
</evidence>
<dbReference type="GO" id="GO:0003677">
    <property type="term" value="F:DNA binding"/>
    <property type="evidence" value="ECO:0007669"/>
    <property type="project" value="UniProtKB-KW"/>
</dbReference>
<dbReference type="InterPro" id="IPR000524">
    <property type="entry name" value="Tscrpt_reg_HTH_GntR"/>
</dbReference>
<dbReference type="RefSeq" id="WP_192029932.1">
    <property type="nucleotide sequence ID" value="NZ_JACYTR010000024.1"/>
</dbReference>
<dbReference type="EMBL" id="JACYTR010000024">
    <property type="protein sequence ID" value="MBD8526511.1"/>
    <property type="molecule type" value="Genomic_DNA"/>
</dbReference>
<dbReference type="Pfam" id="PF00392">
    <property type="entry name" value="GntR"/>
    <property type="match status" value="1"/>
</dbReference>
<dbReference type="Proteomes" id="UP000613768">
    <property type="component" value="Unassembled WGS sequence"/>
</dbReference>
<sequence length="127" mass="14089">MDATLIRIQPSAPEPIYRQIADQVRRLVASGQLQAGDGLPSVRDIAAHHAVNPMTVSKAYSQLETEGVLERLRGKGMVVAANAVRPKPLAERLQQLEPALREVAQRAEELELPPERVLARLRQLMEK</sequence>
<evidence type="ECO:0000259" key="4">
    <source>
        <dbReference type="PROSITE" id="PS50949"/>
    </source>
</evidence>
<dbReference type="PROSITE" id="PS50949">
    <property type="entry name" value="HTH_GNTR"/>
    <property type="match status" value="1"/>
</dbReference>
<evidence type="ECO:0000256" key="2">
    <source>
        <dbReference type="ARBA" id="ARBA00023125"/>
    </source>
</evidence>
<dbReference type="InterPro" id="IPR036388">
    <property type="entry name" value="WH-like_DNA-bd_sf"/>
</dbReference>